<organism evidence="7 9">
    <name type="scientific">Candidatus Hakubella thermalkaliphila</name>
    <dbReference type="NCBI Taxonomy" id="2754717"/>
    <lineage>
        <taxon>Bacteria</taxon>
        <taxon>Bacillati</taxon>
        <taxon>Actinomycetota</taxon>
        <taxon>Actinomycetota incertae sedis</taxon>
        <taxon>Candidatus Hakubellales</taxon>
        <taxon>Candidatus Hakubellaceae</taxon>
        <taxon>Candidatus Hakubella</taxon>
    </lineage>
</organism>
<dbReference type="Proteomes" id="UP000591948">
    <property type="component" value="Unassembled WGS sequence"/>
</dbReference>
<dbReference type="Pfam" id="PF00465">
    <property type="entry name" value="Fe-ADH"/>
    <property type="match status" value="1"/>
</dbReference>
<gene>
    <name evidence="6" type="ORF">HKBW3S06_00230</name>
    <name evidence="7" type="ORF">HKBW3S33_00291</name>
</gene>
<proteinExistence type="inferred from homology"/>
<feature type="domain" description="Alcohol dehydrogenase iron-type/glycerol dehydrogenase GldA" evidence="4">
    <location>
        <begin position="8"/>
        <end position="176"/>
    </location>
</feature>
<evidence type="ECO:0000313" key="6">
    <source>
        <dbReference type="EMBL" id="GFP21004.1"/>
    </source>
</evidence>
<dbReference type="PROSITE" id="PS00913">
    <property type="entry name" value="ADH_IRON_1"/>
    <property type="match status" value="1"/>
</dbReference>
<dbReference type="FunFam" id="1.20.1090.10:FF:000001">
    <property type="entry name" value="Aldehyde-alcohol dehydrogenase"/>
    <property type="match status" value="1"/>
</dbReference>
<dbReference type="EMBL" id="BLRV01000012">
    <property type="protein sequence ID" value="GFP21004.1"/>
    <property type="molecule type" value="Genomic_DNA"/>
</dbReference>
<evidence type="ECO:0000259" key="4">
    <source>
        <dbReference type="Pfam" id="PF00465"/>
    </source>
</evidence>
<dbReference type="InterPro" id="IPR018211">
    <property type="entry name" value="ADH_Fe_CS"/>
</dbReference>
<name>A0A6V8P3E8_9ACTN</name>
<evidence type="ECO:0000256" key="2">
    <source>
        <dbReference type="ARBA" id="ARBA00023002"/>
    </source>
</evidence>
<dbReference type="SUPFAM" id="SSF56796">
    <property type="entry name" value="Dehydroquinate synthase-like"/>
    <property type="match status" value="1"/>
</dbReference>
<dbReference type="InterPro" id="IPR039697">
    <property type="entry name" value="Alcohol_dehydrogenase_Fe"/>
</dbReference>
<evidence type="ECO:0000256" key="3">
    <source>
        <dbReference type="ARBA" id="ARBA00023027"/>
    </source>
</evidence>
<dbReference type="GO" id="GO:0004022">
    <property type="term" value="F:alcohol dehydrogenase (NAD+) activity"/>
    <property type="evidence" value="ECO:0007669"/>
    <property type="project" value="TreeGrafter"/>
</dbReference>
<evidence type="ECO:0000313" key="9">
    <source>
        <dbReference type="Proteomes" id="UP000591948"/>
    </source>
</evidence>
<comment type="similarity">
    <text evidence="1">Belongs to the iron-containing alcohol dehydrogenase family.</text>
</comment>
<keyword evidence="3" id="KW-0520">NAD</keyword>
<dbReference type="AlphaFoldDB" id="A0A6V8P3E8"/>
<dbReference type="Pfam" id="PF25137">
    <property type="entry name" value="ADH_Fe_C"/>
    <property type="match status" value="1"/>
</dbReference>
<accession>A0A6V8P3E8</accession>
<evidence type="ECO:0000256" key="1">
    <source>
        <dbReference type="ARBA" id="ARBA00007358"/>
    </source>
</evidence>
<reference evidence="8 9" key="1">
    <citation type="journal article" date="2020" name="Front. Microbiol.">
        <title>Single-cell genomics of novel Actinobacteria with the Wood-Ljungdahl pathway discovered in a serpentinizing system.</title>
        <authorList>
            <person name="Merino N."/>
            <person name="Kawai M."/>
            <person name="Boyd E.S."/>
            <person name="Colman D.R."/>
            <person name="McGlynn S.E."/>
            <person name="Nealson K.H."/>
            <person name="Kurokawa K."/>
            <person name="Hongoh Y."/>
        </authorList>
    </citation>
    <scope>NUCLEOTIDE SEQUENCE [LARGE SCALE GENOMIC DNA]</scope>
    <source>
        <strain evidence="6 8">S06</strain>
        <strain evidence="7 9">S33</strain>
    </source>
</reference>
<dbReference type="PANTHER" id="PTHR11496">
    <property type="entry name" value="ALCOHOL DEHYDROGENASE"/>
    <property type="match status" value="1"/>
</dbReference>
<dbReference type="InterPro" id="IPR001670">
    <property type="entry name" value="ADH_Fe/GldA"/>
</dbReference>
<sequence length="382" mass="41187">MLTEYFLPPKIIMGNHSLDRVGDEARKYGSRVMLVCGQRAMRESGTLQKCQSLLESKDLEVVLFDQVKGEPDLDLVREGLTLAREEKVEVVIGLGGGSAIDVAKAVAGLFYLEGEVEEYHEGRKIEGPGIAFIAIPTTAGTGAEVTNNSVLTNRKTGLKQSIRSPLWYGRCVIIDPTLTLSIPPAVTAATGADALVQAIEAYSSSRAQPITDALAARAIQLLGANLARVYQNGQNLKAREDMLAGSVLGGMAFSNAGLGAVHALAHPIGLQLDLPHGLVCGILLPTLMEHNLEWAQEKYAQIAGLLGVDIVGSSPLEAAQLAIQKVKAVLKEVEIPEDFRGFDRRALNYPEIISYSLSSNSLKYNPRKMEAEDLKEILDEVM</sequence>
<protein>
    <submittedName>
        <fullName evidence="7">Alcohol dehydrogenase</fullName>
    </submittedName>
</protein>
<keyword evidence="2" id="KW-0560">Oxidoreductase</keyword>
<dbReference type="EMBL" id="BLRY01000007">
    <property type="protein sequence ID" value="GFP26877.1"/>
    <property type="molecule type" value="Genomic_DNA"/>
</dbReference>
<dbReference type="InterPro" id="IPR056798">
    <property type="entry name" value="ADH_Fe_C"/>
</dbReference>
<dbReference type="Gene3D" id="3.40.50.1970">
    <property type="match status" value="1"/>
</dbReference>
<dbReference type="CDD" id="cd08551">
    <property type="entry name" value="Fe-ADH"/>
    <property type="match status" value="1"/>
</dbReference>
<dbReference type="PANTHER" id="PTHR11496:SF102">
    <property type="entry name" value="ALCOHOL DEHYDROGENASE 4"/>
    <property type="match status" value="1"/>
</dbReference>
<keyword evidence="9" id="KW-1185">Reference proteome</keyword>
<dbReference type="FunFam" id="3.40.50.1970:FF:000003">
    <property type="entry name" value="Alcohol dehydrogenase, iron-containing"/>
    <property type="match status" value="1"/>
</dbReference>
<dbReference type="Gene3D" id="1.20.1090.10">
    <property type="entry name" value="Dehydroquinate synthase-like - alpha domain"/>
    <property type="match status" value="1"/>
</dbReference>
<evidence type="ECO:0000313" key="8">
    <source>
        <dbReference type="Proteomes" id="UP000580051"/>
    </source>
</evidence>
<comment type="caution">
    <text evidence="7">The sequence shown here is derived from an EMBL/GenBank/DDBJ whole genome shotgun (WGS) entry which is preliminary data.</text>
</comment>
<dbReference type="GO" id="GO:0046872">
    <property type="term" value="F:metal ion binding"/>
    <property type="evidence" value="ECO:0007669"/>
    <property type="project" value="InterPro"/>
</dbReference>
<evidence type="ECO:0000313" key="7">
    <source>
        <dbReference type="EMBL" id="GFP26877.1"/>
    </source>
</evidence>
<evidence type="ECO:0000259" key="5">
    <source>
        <dbReference type="Pfam" id="PF25137"/>
    </source>
</evidence>
<feature type="domain" description="Fe-containing alcohol dehydrogenase-like C-terminal" evidence="5">
    <location>
        <begin position="187"/>
        <end position="381"/>
    </location>
</feature>
<dbReference type="Proteomes" id="UP000580051">
    <property type="component" value="Unassembled WGS sequence"/>
</dbReference>